<dbReference type="AlphaFoldDB" id="A0A517VGH7"/>
<evidence type="ECO:0000313" key="3">
    <source>
        <dbReference type="Proteomes" id="UP000316855"/>
    </source>
</evidence>
<evidence type="ECO:0000256" key="1">
    <source>
        <dbReference type="SAM" id="MobiDB-lite"/>
    </source>
</evidence>
<keyword evidence="3" id="KW-1185">Reference proteome</keyword>
<sequence length="49" mass="5473">MQPVHTGNSNEISNNRKQGYIKQDTQKKSGWSPRKDDQAGMGSGIRVEL</sequence>
<gene>
    <name evidence="2" type="ORF">Pan161_37940</name>
</gene>
<feature type="region of interest" description="Disordered" evidence="1">
    <location>
        <begin position="1"/>
        <end position="49"/>
    </location>
</feature>
<protein>
    <submittedName>
        <fullName evidence="2">Uncharacterized protein</fullName>
    </submittedName>
</protein>
<evidence type="ECO:0000313" key="2">
    <source>
        <dbReference type="EMBL" id="QDT92128.1"/>
    </source>
</evidence>
<reference evidence="2 3" key="1">
    <citation type="submission" date="2019-02" db="EMBL/GenBank/DDBJ databases">
        <title>Deep-cultivation of Planctomycetes and their phenomic and genomic characterization uncovers novel biology.</title>
        <authorList>
            <person name="Wiegand S."/>
            <person name="Jogler M."/>
            <person name="Boedeker C."/>
            <person name="Pinto D."/>
            <person name="Vollmers J."/>
            <person name="Rivas-Marin E."/>
            <person name="Kohn T."/>
            <person name="Peeters S.H."/>
            <person name="Heuer A."/>
            <person name="Rast P."/>
            <person name="Oberbeckmann S."/>
            <person name="Bunk B."/>
            <person name="Jeske O."/>
            <person name="Meyerdierks A."/>
            <person name="Storesund J.E."/>
            <person name="Kallscheuer N."/>
            <person name="Luecker S."/>
            <person name="Lage O.M."/>
            <person name="Pohl T."/>
            <person name="Merkel B.J."/>
            <person name="Hornburger P."/>
            <person name="Mueller R.-W."/>
            <person name="Bruemmer F."/>
            <person name="Labrenz M."/>
            <person name="Spormann A.M."/>
            <person name="Op den Camp H."/>
            <person name="Overmann J."/>
            <person name="Amann R."/>
            <person name="Jetten M.S.M."/>
            <person name="Mascher T."/>
            <person name="Medema M.H."/>
            <person name="Devos D.P."/>
            <person name="Kaster A.-K."/>
            <person name="Ovreas L."/>
            <person name="Rohde M."/>
            <person name="Galperin M.Y."/>
            <person name="Jogler C."/>
        </authorList>
    </citation>
    <scope>NUCLEOTIDE SEQUENCE [LARGE SCALE GENOMIC DNA]</scope>
    <source>
        <strain evidence="2 3">Pan161</strain>
    </source>
</reference>
<dbReference type="Proteomes" id="UP000316855">
    <property type="component" value="Chromosome"/>
</dbReference>
<accession>A0A517VGH7</accession>
<dbReference type="EMBL" id="CP036343">
    <property type="protein sequence ID" value="QDT92128.1"/>
    <property type="molecule type" value="Genomic_DNA"/>
</dbReference>
<feature type="compositionally biased region" description="Polar residues" evidence="1">
    <location>
        <begin position="1"/>
        <end position="17"/>
    </location>
</feature>
<proteinExistence type="predicted"/>
<name>A0A517VGH7_9PLAN</name>
<dbReference type="KEGG" id="gax:Pan161_37940"/>
<organism evidence="2 3">
    <name type="scientific">Gimesia algae</name>
    <dbReference type="NCBI Taxonomy" id="2527971"/>
    <lineage>
        <taxon>Bacteria</taxon>
        <taxon>Pseudomonadati</taxon>
        <taxon>Planctomycetota</taxon>
        <taxon>Planctomycetia</taxon>
        <taxon>Planctomycetales</taxon>
        <taxon>Planctomycetaceae</taxon>
        <taxon>Gimesia</taxon>
    </lineage>
</organism>